<dbReference type="SUPFAM" id="SSF56801">
    <property type="entry name" value="Acetyl-CoA synthetase-like"/>
    <property type="match status" value="2"/>
</dbReference>
<dbReference type="PROSITE" id="PS00455">
    <property type="entry name" value="AMP_BINDING"/>
    <property type="match status" value="2"/>
</dbReference>
<dbReference type="InterPro" id="IPR001242">
    <property type="entry name" value="Condensation_dom"/>
</dbReference>
<evidence type="ECO:0000256" key="1">
    <source>
        <dbReference type="ARBA" id="ARBA00001957"/>
    </source>
</evidence>
<protein>
    <submittedName>
        <fullName evidence="8">Amino acid adenylation domain-containing protein</fullName>
    </submittedName>
</protein>
<dbReference type="InterPro" id="IPR045851">
    <property type="entry name" value="AMP-bd_C_sf"/>
</dbReference>
<dbReference type="InterPro" id="IPR036736">
    <property type="entry name" value="ACP-like_sf"/>
</dbReference>
<dbReference type="Gene3D" id="3.30.559.30">
    <property type="entry name" value="Nonribosomal peptide synthetase, condensation domain"/>
    <property type="match status" value="5"/>
</dbReference>
<dbReference type="InterPro" id="IPR020845">
    <property type="entry name" value="AMP-binding_CS"/>
</dbReference>
<dbReference type="SUPFAM" id="SSF47336">
    <property type="entry name" value="ACP-like"/>
    <property type="match status" value="2"/>
</dbReference>
<evidence type="ECO:0000313" key="8">
    <source>
        <dbReference type="EMBL" id="MEQ3539931.1"/>
    </source>
</evidence>
<dbReference type="InterPro" id="IPR020806">
    <property type="entry name" value="PKS_PP-bd"/>
</dbReference>
<dbReference type="PROSITE" id="PS50075">
    <property type="entry name" value="CARRIER"/>
    <property type="match status" value="2"/>
</dbReference>
<feature type="region of interest" description="Disordered" evidence="6">
    <location>
        <begin position="1346"/>
        <end position="1366"/>
    </location>
</feature>
<dbReference type="RefSeq" id="WP_345653709.1">
    <property type="nucleotide sequence ID" value="NZ_BAABLY010000090.1"/>
</dbReference>
<evidence type="ECO:0000259" key="7">
    <source>
        <dbReference type="PROSITE" id="PS50075"/>
    </source>
</evidence>
<dbReference type="InterPro" id="IPR010060">
    <property type="entry name" value="NRPS_synth"/>
</dbReference>
<reference evidence="8 9" key="1">
    <citation type="submission" date="2024-03" db="EMBL/GenBank/DDBJ databases">
        <title>Draft genome sequence of Pseudonocardia tropica JCM 19149.</title>
        <authorList>
            <person name="Butdee W."/>
            <person name="Duangmal K."/>
        </authorList>
    </citation>
    <scope>NUCLEOTIDE SEQUENCE [LARGE SCALE GENOMIC DNA]</scope>
    <source>
        <strain evidence="8 9">JCM 19149</strain>
    </source>
</reference>
<dbReference type="InterPro" id="IPR000873">
    <property type="entry name" value="AMP-dep_synth/lig_dom"/>
</dbReference>
<evidence type="ECO:0000256" key="6">
    <source>
        <dbReference type="SAM" id="MobiDB-lite"/>
    </source>
</evidence>
<comment type="caution">
    <text evidence="8">The sequence shown here is derived from an EMBL/GenBank/DDBJ whole genome shotgun (WGS) entry which is preliminary data.</text>
</comment>
<feature type="domain" description="Carrier" evidence="7">
    <location>
        <begin position="2527"/>
        <end position="2601"/>
    </location>
</feature>
<dbReference type="CDD" id="cd05930">
    <property type="entry name" value="A_NRPS"/>
    <property type="match status" value="2"/>
</dbReference>
<dbReference type="Gene3D" id="3.30.559.10">
    <property type="entry name" value="Chloramphenicol acetyltransferase-like domain"/>
    <property type="match status" value="5"/>
</dbReference>
<dbReference type="PANTHER" id="PTHR45527:SF1">
    <property type="entry name" value="FATTY ACID SYNTHASE"/>
    <property type="match status" value="1"/>
</dbReference>
<dbReference type="NCBIfam" id="TIGR01720">
    <property type="entry name" value="NRPS-para261"/>
    <property type="match status" value="1"/>
</dbReference>
<feature type="region of interest" description="Disordered" evidence="6">
    <location>
        <begin position="2888"/>
        <end position="2911"/>
    </location>
</feature>
<dbReference type="Gene3D" id="1.10.1200.10">
    <property type="entry name" value="ACP-like"/>
    <property type="match status" value="2"/>
</dbReference>
<gene>
    <name evidence="8" type="ORF">WHI96_13970</name>
</gene>
<dbReference type="Pfam" id="PF00501">
    <property type="entry name" value="AMP-binding"/>
    <property type="match status" value="2"/>
</dbReference>
<keyword evidence="4" id="KW-0677">Repeat</keyword>
<dbReference type="NCBIfam" id="TIGR01733">
    <property type="entry name" value="AA-adenyl-dom"/>
    <property type="match status" value="2"/>
</dbReference>
<dbReference type="Gene3D" id="3.40.50.980">
    <property type="match status" value="4"/>
</dbReference>
<proteinExistence type="predicted"/>
<evidence type="ECO:0000256" key="3">
    <source>
        <dbReference type="ARBA" id="ARBA00022553"/>
    </source>
</evidence>
<evidence type="ECO:0000256" key="2">
    <source>
        <dbReference type="ARBA" id="ARBA00022450"/>
    </source>
</evidence>
<dbReference type="Pfam" id="PF00550">
    <property type="entry name" value="PP-binding"/>
    <property type="match status" value="2"/>
</dbReference>
<evidence type="ECO:0000313" key="9">
    <source>
        <dbReference type="Proteomes" id="UP001464923"/>
    </source>
</evidence>
<dbReference type="Gene3D" id="2.30.38.10">
    <property type="entry name" value="Luciferase, Domain 3"/>
    <property type="match status" value="2"/>
</dbReference>
<keyword evidence="3" id="KW-0597">Phosphoprotein</keyword>
<dbReference type="InterPro" id="IPR009081">
    <property type="entry name" value="PP-bd_ACP"/>
</dbReference>
<evidence type="ECO:0000256" key="4">
    <source>
        <dbReference type="ARBA" id="ARBA00022737"/>
    </source>
</evidence>
<dbReference type="InterPro" id="IPR010071">
    <property type="entry name" value="AA_adenyl_dom"/>
</dbReference>
<dbReference type="PROSITE" id="PS00012">
    <property type="entry name" value="PHOSPHOPANTETHEINE"/>
    <property type="match status" value="2"/>
</dbReference>
<dbReference type="Proteomes" id="UP001464923">
    <property type="component" value="Unassembled WGS sequence"/>
</dbReference>
<feature type="region of interest" description="Disordered" evidence="6">
    <location>
        <begin position="2671"/>
        <end position="2691"/>
    </location>
</feature>
<dbReference type="PANTHER" id="PTHR45527">
    <property type="entry name" value="NONRIBOSOMAL PEPTIDE SYNTHETASE"/>
    <property type="match status" value="1"/>
</dbReference>
<keyword evidence="9" id="KW-1185">Reference proteome</keyword>
<dbReference type="EMBL" id="JBEDNP010000007">
    <property type="protein sequence ID" value="MEQ3539931.1"/>
    <property type="molecule type" value="Genomic_DNA"/>
</dbReference>
<feature type="compositionally biased region" description="Basic and acidic residues" evidence="6">
    <location>
        <begin position="2894"/>
        <end position="2906"/>
    </location>
</feature>
<dbReference type="InterPro" id="IPR006162">
    <property type="entry name" value="Ppantetheine_attach_site"/>
</dbReference>
<accession>A0ABV1JVF5</accession>
<keyword evidence="2" id="KW-0596">Phosphopantetheine</keyword>
<keyword evidence="5" id="KW-0045">Antibiotic biosynthesis</keyword>
<dbReference type="Gene3D" id="3.30.300.30">
    <property type="match status" value="2"/>
</dbReference>
<dbReference type="InterPro" id="IPR023213">
    <property type="entry name" value="CAT-like_dom_sf"/>
</dbReference>
<dbReference type="SMART" id="SM00823">
    <property type="entry name" value="PKS_PP"/>
    <property type="match status" value="2"/>
</dbReference>
<feature type="domain" description="Carrier" evidence="7">
    <location>
        <begin position="987"/>
        <end position="1061"/>
    </location>
</feature>
<comment type="cofactor">
    <cofactor evidence="1">
        <name>pantetheine 4'-phosphate</name>
        <dbReference type="ChEBI" id="CHEBI:47942"/>
    </cofactor>
</comment>
<feature type="region of interest" description="Disordered" evidence="6">
    <location>
        <begin position="2509"/>
        <end position="2528"/>
    </location>
</feature>
<organism evidence="8 9">
    <name type="scientific">Pseudonocardia tropica</name>
    <dbReference type="NCBI Taxonomy" id="681289"/>
    <lineage>
        <taxon>Bacteria</taxon>
        <taxon>Bacillati</taxon>
        <taxon>Actinomycetota</taxon>
        <taxon>Actinomycetes</taxon>
        <taxon>Pseudonocardiales</taxon>
        <taxon>Pseudonocardiaceae</taxon>
        <taxon>Pseudonocardia</taxon>
    </lineage>
</organism>
<dbReference type="Pfam" id="PF13193">
    <property type="entry name" value="AMP-binding_C"/>
    <property type="match status" value="2"/>
</dbReference>
<feature type="region of interest" description="Disordered" evidence="6">
    <location>
        <begin position="2815"/>
        <end position="2834"/>
    </location>
</feature>
<evidence type="ECO:0000256" key="5">
    <source>
        <dbReference type="ARBA" id="ARBA00023194"/>
    </source>
</evidence>
<dbReference type="InterPro" id="IPR025110">
    <property type="entry name" value="AMP-bd_C"/>
</dbReference>
<sequence length="3530" mass="369955">MCPTEPEETAAAVEPFALTSAQLGIWNAQRLDPEMRHYVVGDVLEITGTEPVDVDRLLDAIVAAVGEAESLRLRVGDTPDGPRQVVHPAPVDRPRVVDLRAERHPRAVAEALVDAERFRAGEALREMTDRALHTYTVLRLSDTEVWWVQLQHHLVVDGYTAFMVARRAAAIYTALVAGTEVPACRFGRFTDLLAADRAYTEGPDHAADRDYWVDRLTPMPELRDRGATAAGPPDRTLQARGVVPPEDVAALRAVATEAGATWGEALIACYAAFLHRLQGGRDVVFALPLMGRLGSAALRTPAMAVNVLPLRTEVHPGDRLPDLTARVAGAVREMRAHQRYRGENLPRDLAVPGAGGLLHGCGINLKAFDVAIDFAGATGTLRNIAGGPPEDWGLTVLPTREGGLLLGFEVDARTNDRAGVEHKLAAMRAVVHGLATTDRPTVGRVDLVGPERGALLAAASTPPVATAPEPVPDVLDRLAAEHGDRVLLVHDAERLTAAGLAGRVHRLARVLRARGIGPDDVVALALPRSTDLVVALLAVLDAGAAYQALDLGHPPSRLRALLADTAPALLLGATGVAPGVQDTGDAAVPRLDLDTAAARRELADRPDTPLDPAELAAPRHPDHLAYVIHTSGSTGRPKGVLVRAGGLAELVARQRATVVADAQQRAGTALRALHTYSFAFDASLDQLVWLWCGHELHLCSTDTARDPDALVGTVRRERIDVVDTTPSMAGPLFTAGLLDGDRTPSVLLLGGEALGTDLWTRLAADPGVTAWNMYGPTEATVDATVAPVQGPRPTIGSAVAGTTALVLDAALAPVPDGVLGELYLAGPHLARGYLGRPGATAERFTAHPFGAPGERMYRTGDVVRRLPGGGLEFVGRDDDQVSIRGHRVETGEVEAQLAALPGVRAAAALVRTDTGHPQLVGYLVPEPGTDLGDPAGLRDDLGLVLPEHMVPTALVLLDALPLSTGGKLDRAALPAPEIARGGRAAGTDAERILVGAVAAALGHDDPDAIGVDTDFFALGGDSITAIAVSSRARAAGLDLRPKDLFDRRSIAAIAARVRTVDATTADTADVPTGVVPAPPIVRALLDAHPDPDAVAGYAQWTVLTVDPAPGTDVLVPAVAAVLDTHDALRLLLGRTVEGDPELLVRPRDAVDAARVVRTATVPGDAPDVAALAGRLAGELDPAAGDLLRVVRIEDAAGTPGRLLVLVHHLAMDGVSWRILLPDLHRAVGAVTAGVRPELAPVTTSWRRHATLLAGQGASGARRGELDGWRAAGSPPLRLGDRAVDPARDTVRTARHRRTLTPPGVTDALLRGLPAAYRTGVGEVLLAGLVLAVRLWAGRTGRPLPGGVPVTLEGHGREEPAPGTDLGRTVGWFTTEFPVRVPTDADLDDALAGGPDAGLLVRAAKEAVAAVPDAGIGHGVLRHLDPVAGSELAAAGPPELVLNYLGRFTGEVGPGWSLPTQDAFAVVEPPGKALEQVLALNCFVHEQDGTPRLAVDWTAAGEVLGEDDLAGLVDCWERALEALHAHGGRVGDTPGAAGLTPSDLPLVRIDQATIDAVEREHRIAEVLPATALQVGLAFHTLARGDTDTDVYVVQARIRLAGAVGAERMRAAAADLVARYPALRMFLTVTGDGDAVAVIPADAALDWEYLDLTGAGTHRDAAFVAAADERMRRPFDPASPPLIRFLLVRLAEDEHRLVLTNHHALLDGWSMPIVGRALLALYAEREGGPVPPPAPDLADYHRWLAGRDRDAALTAWREVLDGVEDGTRLVPEGAGPAERPHRVTVEVGAERSARLRAFARDRGVTLTTLMQAAWGVVLGRLTGRRDVLFGCPVSGRPPEVPGVETMVGQLGNTIVVRVACPPGRTAGELLDDVQAQAATVSEHHHVGLPEIVRSVGAGELFDTMLVMENFPSSDRSQVSAASGPELAGVEIVDATHYPLTVVVLPHDPIVIGLGYQPDALSPERVRGISDRLVRVLDSIVADPDLPVGRLRLHADAEDAALLRLGTTHRPAVPRGPLLTEFGRWVRSRPDAEAVVCRDRSLSYAELDREANRLARALLAAGVGPESPVAVLLGRDVEMVVAMLAAFKAGAAYVPLDPAYPRERLTLMVDDARPVAALTTADTLAALGGELPGDHPVRVVRVDGPDLPSDATDPVEARAALTADALAYVIYTSGTTGRPKGVAVTHRGIPDLVATQEEVLGVTPDVRFLQFASTSFDAAIWQVLIPLLSGGTSVIAPAEVRESGEALVDYVHAHRVTGLGLVPSFLAALPEDRPLDDDVVVVAGAERLDPELARRWGAKRTLFNAYGPTEATINAVTWSRDDAAPEEGGPVPIGRPDPGTRAYVLDDGLLPVPVGAVGELHLAGDGLARGYLGRPDLTAAAFVADPYGPPGSRMYRTGDLARWRPDGQLVFLGRADQQVKIRGFRIEPAEIENVLAAHPAVRGCTVVVREDRPGDRRLVGYVVGAAGADGSDAARPDPDELLAHAAAALPPHMVPTAVVVLDRLPLGPTGKLDRSALPASGRRQAVADREPATGTEATLLAVIREILGSDDVVVDDEFLDVGGDSIVSLQLVSRARRRGLLLTARDVLDGATIAGIAARAVPADGPAADEPAVGDAPLTPVMREFLERCAASGAAPDGFCQWTQLVVPPGGDPDRWAAVVGSLLARHDALRARLTDGPVTPGDGGGGGESAAPDGPVLHVPAVGAVTAAEVFRHVPVASADRLDAAAADEIDRARAGLDLRRGPLVRVVWLDAGPDTAGRLIVLAHHMVVDGASWRILTDDLTELYGRGGDLPRAGTPFLGWARALRAAATARAGEREHWRAQGAGGWRPEAVPQDPARDTVATAVRHELRLDVTTTGTVVTELPATYRTTPDAVLLTALAMVAARTPGGGPVTVTREVHGRPPQRPDDGAPVDLSGTVGWFTATHPVRVELDPAGPAATLAAVKETLHAAGDGLGHGILRADDGPDGADGPSITLNYLGRLPAPGTATTPWRPPPGADPLGSGGTDGMPLPAALSVDAIALETGAGHELGIRLTWPAALFPGREPEVLGERLRDALVELAADPTVRAGVGLTPSDVPLAGLDRATLAGLTERYAPDRVTDVAPLTPQQEVMLRRSRVHSGAAAPYVVQAAFTLAGRLDVAAIHAAAGDLLDRHPNLGAVFPPDVEVAVVREGARPRCTDVEVGTAEEVDVVVAAELAEPFDLAAGPLVRLAVVRRGADEATLVLTSHHVISDGWSAPRMLAEVFAGYTARLAGRPPRLAEPVPFDRYLRWRADRDAAADLAAWEPELAGMAGTDIGLHLGAPVDPEEDGPAPPPTVLHVPAETVAAITAGAAGHGLTPNTALQGAWALVLAARSARRDVCFGAMVAGRPPEVDGVEEILGLLAGTVPVRVRLGGAGSLAEALVDLQSRQFGLSPHQHVGLPALERLAGRDSLVDTLVVFENYPSDPDALREPAPGLRVVGVRGTGTTHFPMTVTVIPEGGGWIVVLTRRAGLLDAGTAAGLARDLERALDRLTRPETLTDMPGDVLDRLERS</sequence>
<dbReference type="SUPFAM" id="SSF52777">
    <property type="entry name" value="CoA-dependent acyltransferases"/>
    <property type="match status" value="10"/>
</dbReference>
<name>A0ABV1JVF5_9PSEU</name>
<dbReference type="Pfam" id="PF00668">
    <property type="entry name" value="Condensation"/>
    <property type="match status" value="5"/>
</dbReference>